<dbReference type="GeneID" id="582048"/>
<dbReference type="EnsemblMetazoa" id="XM_011663888">
    <property type="protein sequence ID" value="XP_011662190"/>
    <property type="gene ID" value="LOC582048"/>
</dbReference>
<dbReference type="OMA" id="VEYQFYH"/>
<evidence type="ECO:0000256" key="1">
    <source>
        <dbReference type="ARBA" id="ARBA00004141"/>
    </source>
</evidence>
<sequence length="120" mass="12385">MPAIVKPGELFVQIAGISGALAVALGAYGAHGMKNQSPEAKHTFDTASRYHFVHTLALLGIPLTNNPNLSGSLLTLGMVLFSGTCYFSALTGSTALNRLAPIGGMTLIAGWASMALGNLR</sequence>
<keyword evidence="4 6" id="KW-1133">Transmembrane helix</keyword>
<comment type="similarity">
    <text evidence="2">Belongs to the TMEM256 family.</text>
</comment>
<feature type="transmembrane region" description="Helical" evidence="6">
    <location>
        <begin position="12"/>
        <end position="31"/>
    </location>
</feature>
<dbReference type="GO" id="GO:0016020">
    <property type="term" value="C:membrane"/>
    <property type="evidence" value="ECO:0000318"/>
    <property type="project" value="GO_Central"/>
</dbReference>
<protein>
    <recommendedName>
        <fullName evidence="9">Transmembrane protein 256 homolog</fullName>
    </recommendedName>
</protein>
<feature type="transmembrane region" description="Helical" evidence="6">
    <location>
        <begin position="73"/>
        <end position="93"/>
    </location>
</feature>
<accession>A0A7M7SX30</accession>
<evidence type="ECO:0008006" key="9">
    <source>
        <dbReference type="Google" id="ProtNLM"/>
    </source>
</evidence>
<evidence type="ECO:0000256" key="5">
    <source>
        <dbReference type="ARBA" id="ARBA00023136"/>
    </source>
</evidence>
<dbReference type="FunCoup" id="A0A7M7SX30">
    <property type="interactions" value="283"/>
</dbReference>
<evidence type="ECO:0000313" key="7">
    <source>
        <dbReference type="EnsemblMetazoa" id="XP_030837685"/>
    </source>
</evidence>
<dbReference type="PANTHER" id="PTHR43461:SF1">
    <property type="entry name" value="TRANSMEMBRANE PROTEIN 256"/>
    <property type="match status" value="1"/>
</dbReference>
<reference evidence="7" key="2">
    <citation type="submission" date="2021-01" db="UniProtKB">
        <authorList>
            <consortium name="EnsemblMetazoa"/>
        </authorList>
    </citation>
    <scope>IDENTIFICATION</scope>
</reference>
<dbReference type="InterPro" id="IPR006696">
    <property type="entry name" value="DUF423"/>
</dbReference>
<dbReference type="OrthoDB" id="269173at2759"/>
<dbReference type="GeneID" id="115922629"/>
<keyword evidence="5 6" id="KW-0472">Membrane</keyword>
<keyword evidence="3 6" id="KW-0812">Transmembrane</keyword>
<evidence type="ECO:0000256" key="2">
    <source>
        <dbReference type="ARBA" id="ARBA00006208"/>
    </source>
</evidence>
<dbReference type="RefSeq" id="XP_030837685.1">
    <property type="nucleotide sequence ID" value="XM_030981825.1"/>
</dbReference>
<dbReference type="Pfam" id="PF04241">
    <property type="entry name" value="DUF423"/>
    <property type="match status" value="1"/>
</dbReference>
<evidence type="ECO:0000256" key="4">
    <source>
        <dbReference type="ARBA" id="ARBA00022989"/>
    </source>
</evidence>
<dbReference type="InParanoid" id="A0A7M7SX30"/>
<reference evidence="8" key="1">
    <citation type="submission" date="2015-02" db="EMBL/GenBank/DDBJ databases">
        <title>Genome sequencing for Strongylocentrotus purpuratus.</title>
        <authorList>
            <person name="Murali S."/>
            <person name="Liu Y."/>
            <person name="Vee V."/>
            <person name="English A."/>
            <person name="Wang M."/>
            <person name="Skinner E."/>
            <person name="Han Y."/>
            <person name="Muzny D.M."/>
            <person name="Worley K.C."/>
            <person name="Gibbs R.A."/>
        </authorList>
    </citation>
    <scope>NUCLEOTIDE SEQUENCE</scope>
</reference>
<evidence type="ECO:0000313" key="8">
    <source>
        <dbReference type="Proteomes" id="UP000007110"/>
    </source>
</evidence>
<evidence type="ECO:0000256" key="3">
    <source>
        <dbReference type="ARBA" id="ARBA00022692"/>
    </source>
</evidence>
<dbReference type="KEGG" id="spu:582048"/>
<dbReference type="PANTHER" id="PTHR43461">
    <property type="entry name" value="TRANSMEMBRANE PROTEIN 256"/>
    <property type="match status" value="1"/>
</dbReference>
<dbReference type="AlphaFoldDB" id="A0A7M7SX30"/>
<dbReference type="Proteomes" id="UP000007110">
    <property type="component" value="Unassembled WGS sequence"/>
</dbReference>
<dbReference type="KEGG" id="spu:115922629"/>
<name>A0A7M7SX30_STRPU</name>
<organism evidence="7 8">
    <name type="scientific">Strongylocentrotus purpuratus</name>
    <name type="common">Purple sea urchin</name>
    <dbReference type="NCBI Taxonomy" id="7668"/>
    <lineage>
        <taxon>Eukaryota</taxon>
        <taxon>Metazoa</taxon>
        <taxon>Echinodermata</taxon>
        <taxon>Eleutherozoa</taxon>
        <taxon>Echinozoa</taxon>
        <taxon>Echinoidea</taxon>
        <taxon>Euechinoidea</taxon>
        <taxon>Echinacea</taxon>
        <taxon>Camarodonta</taxon>
        <taxon>Echinidea</taxon>
        <taxon>Strongylocentrotidae</taxon>
        <taxon>Strongylocentrotus</taxon>
    </lineage>
</organism>
<evidence type="ECO:0000256" key="6">
    <source>
        <dbReference type="SAM" id="Phobius"/>
    </source>
</evidence>
<feature type="transmembrane region" description="Helical" evidence="6">
    <location>
        <begin position="99"/>
        <end position="119"/>
    </location>
</feature>
<proteinExistence type="inferred from homology"/>
<dbReference type="RefSeq" id="XP_011662190.1">
    <property type="nucleotide sequence ID" value="XM_011663888.2"/>
</dbReference>
<dbReference type="EnsemblMetazoa" id="XM_030981825">
    <property type="protein sequence ID" value="XP_030837685"/>
    <property type="gene ID" value="LOC115922629"/>
</dbReference>
<keyword evidence="8" id="KW-1185">Reference proteome</keyword>
<comment type="subcellular location">
    <subcellularLocation>
        <location evidence="1">Membrane</location>
        <topology evidence="1">Multi-pass membrane protein</topology>
    </subcellularLocation>
</comment>